<evidence type="ECO:0000256" key="1">
    <source>
        <dbReference type="SAM" id="MobiDB-lite"/>
    </source>
</evidence>
<evidence type="ECO:0000313" key="3">
    <source>
        <dbReference type="Proteomes" id="UP000186601"/>
    </source>
</evidence>
<evidence type="ECO:0000313" key="2">
    <source>
        <dbReference type="EMBL" id="PSR72850.1"/>
    </source>
</evidence>
<protein>
    <submittedName>
        <fullName evidence="2">Uncharacterized protein</fullName>
    </submittedName>
</protein>
<accession>A0A2R6NKE9</accession>
<dbReference type="EMBL" id="MLYV02001132">
    <property type="protein sequence ID" value="PSR72850.1"/>
    <property type="molecule type" value="Genomic_DNA"/>
</dbReference>
<dbReference type="Proteomes" id="UP000186601">
    <property type="component" value="Unassembled WGS sequence"/>
</dbReference>
<feature type="region of interest" description="Disordered" evidence="1">
    <location>
        <begin position="52"/>
        <end position="74"/>
    </location>
</feature>
<dbReference type="AlphaFoldDB" id="A0A2R6NKE9"/>
<gene>
    <name evidence="2" type="ORF">PHLCEN_2v11287</name>
</gene>
<feature type="compositionally biased region" description="Polar residues" evidence="1">
    <location>
        <begin position="64"/>
        <end position="74"/>
    </location>
</feature>
<sequence>MFHGRVYRLFYYRFSWDIATVEFIRFIPRFRGIVHIFDRITVVKIGAHVPDKTGKCRDAESRNGKSFSKLTQIE</sequence>
<comment type="caution">
    <text evidence="2">The sequence shown here is derived from an EMBL/GenBank/DDBJ whole genome shotgun (WGS) entry which is preliminary data.</text>
</comment>
<reference evidence="2 3" key="1">
    <citation type="submission" date="2018-02" db="EMBL/GenBank/DDBJ databases">
        <title>Genome sequence of the basidiomycete white-rot fungus Phlebia centrifuga.</title>
        <authorList>
            <person name="Granchi Z."/>
            <person name="Peng M."/>
            <person name="de Vries R.P."/>
            <person name="Hilden K."/>
            <person name="Makela M.R."/>
            <person name="Grigoriev I."/>
            <person name="Riley R."/>
        </authorList>
    </citation>
    <scope>NUCLEOTIDE SEQUENCE [LARGE SCALE GENOMIC DNA]</scope>
    <source>
        <strain evidence="2 3">FBCC195</strain>
    </source>
</reference>
<feature type="compositionally biased region" description="Basic and acidic residues" evidence="1">
    <location>
        <begin position="52"/>
        <end position="63"/>
    </location>
</feature>
<name>A0A2R6NKE9_9APHY</name>
<organism evidence="2 3">
    <name type="scientific">Hermanssonia centrifuga</name>
    <dbReference type="NCBI Taxonomy" id="98765"/>
    <lineage>
        <taxon>Eukaryota</taxon>
        <taxon>Fungi</taxon>
        <taxon>Dikarya</taxon>
        <taxon>Basidiomycota</taxon>
        <taxon>Agaricomycotina</taxon>
        <taxon>Agaricomycetes</taxon>
        <taxon>Polyporales</taxon>
        <taxon>Meruliaceae</taxon>
        <taxon>Hermanssonia</taxon>
    </lineage>
</organism>
<keyword evidence="3" id="KW-1185">Reference proteome</keyword>
<proteinExistence type="predicted"/>